<dbReference type="InterPro" id="IPR047110">
    <property type="entry name" value="GABD/Sad-like"/>
</dbReference>
<dbReference type="InterPro" id="IPR044148">
    <property type="entry name" value="ALDH_GabD1-like"/>
</dbReference>
<organism evidence="5 6">
    <name type="scientific">Paraburkholderia silviterrae</name>
    <dbReference type="NCBI Taxonomy" id="2528715"/>
    <lineage>
        <taxon>Bacteria</taxon>
        <taxon>Pseudomonadati</taxon>
        <taxon>Pseudomonadota</taxon>
        <taxon>Betaproteobacteria</taxon>
        <taxon>Burkholderiales</taxon>
        <taxon>Burkholderiaceae</taxon>
        <taxon>Paraburkholderia</taxon>
    </lineage>
</organism>
<reference evidence="5 6" key="1">
    <citation type="submission" date="2019-03" db="EMBL/GenBank/DDBJ databases">
        <title>Paraburkholderia sp. 4M-K11, isolated from subtropical forest soil.</title>
        <authorList>
            <person name="Gao Z.-H."/>
            <person name="Qiu L.-H."/>
        </authorList>
    </citation>
    <scope>NUCLEOTIDE SEQUENCE [LARGE SCALE GENOMIC DNA]</scope>
    <source>
        <strain evidence="5 6">4M-K11</strain>
    </source>
</reference>
<protein>
    <submittedName>
        <fullName evidence="5">NAD-dependent succinate-semialdehyde dehydrogenase</fullName>
    </submittedName>
</protein>
<accession>A0A4R5M8E9</accession>
<keyword evidence="2" id="KW-0521">NADP</keyword>
<dbReference type="Gene3D" id="3.40.309.10">
    <property type="entry name" value="Aldehyde Dehydrogenase, Chain A, domain 2"/>
    <property type="match status" value="1"/>
</dbReference>
<keyword evidence="3" id="KW-0560">Oxidoreductase</keyword>
<gene>
    <name evidence="5" type="ORF">EYW47_16250</name>
</gene>
<evidence type="ECO:0000313" key="5">
    <source>
        <dbReference type="EMBL" id="TDG22769.1"/>
    </source>
</evidence>
<dbReference type="InterPro" id="IPR016163">
    <property type="entry name" value="Ald_DH_C"/>
</dbReference>
<dbReference type="InterPro" id="IPR015590">
    <property type="entry name" value="Aldehyde_DH_dom"/>
</dbReference>
<dbReference type="Proteomes" id="UP000295722">
    <property type="component" value="Unassembled WGS sequence"/>
</dbReference>
<evidence type="ECO:0000256" key="3">
    <source>
        <dbReference type="ARBA" id="ARBA00023002"/>
    </source>
</evidence>
<sequence>MAYQTVSPATGQLIKTFPGISDAELEATLARAHTCYETDWRHRPVSERARIVSRAAARLRERAEEYAQYVTLEMGKLINEARGEVALSADILDYYAQHAENYLKTEVLEDARGCVVETRPLGVIFAVEPWNFPYYQLARVAGPQLMVGNVVVVKHASNVPQCALAFERLFDDDDVPAGLYSNVFANFDQVARVIDDQRVRGVTVTGSERAGATVAERAGRALKKSVMELGGSDPFIVLEDAPLEPTLDNAIWGRMNNTGQSCVAAKRFIVVGKERGAAFLSGLVKRMGALKAGDPVELSTSLGPVSSESAMNHLLEQIEEAKGAGARVALGGHRVDRPGFYVEPTVLTDIDPHNPIYTQELFGPVACFYVVDNEEEAIKLANATPFGLGGSVFTADLVRGRRIADQLESGMAFVNHPTWTAPNLPFGGVKNSGYGRELSEIGFGEFVNRRLVSISPAGSPAPSVTQAG</sequence>
<dbReference type="RefSeq" id="WP_133195866.1">
    <property type="nucleotide sequence ID" value="NZ_JBHUCW010000011.1"/>
</dbReference>
<dbReference type="PANTHER" id="PTHR43217">
    <property type="entry name" value="SUCCINATE SEMIALDEHYDE DEHYDROGENASE [NAD(P)+] SAD"/>
    <property type="match status" value="1"/>
</dbReference>
<dbReference type="InterPro" id="IPR016161">
    <property type="entry name" value="Ald_DH/histidinol_DH"/>
</dbReference>
<dbReference type="EMBL" id="SMRP01000007">
    <property type="protein sequence ID" value="TDG22769.1"/>
    <property type="molecule type" value="Genomic_DNA"/>
</dbReference>
<keyword evidence="6" id="KW-1185">Reference proteome</keyword>
<comment type="similarity">
    <text evidence="1">Belongs to the aldehyde dehydrogenase family.</text>
</comment>
<dbReference type="GO" id="GO:0004777">
    <property type="term" value="F:succinate-semialdehyde dehydrogenase (NAD+) activity"/>
    <property type="evidence" value="ECO:0007669"/>
    <property type="project" value="TreeGrafter"/>
</dbReference>
<dbReference type="OrthoDB" id="6187633at2"/>
<evidence type="ECO:0000256" key="2">
    <source>
        <dbReference type="ARBA" id="ARBA00022857"/>
    </source>
</evidence>
<dbReference type="GO" id="GO:0004030">
    <property type="term" value="F:aldehyde dehydrogenase [NAD(P)+] activity"/>
    <property type="evidence" value="ECO:0007669"/>
    <property type="project" value="InterPro"/>
</dbReference>
<evidence type="ECO:0000256" key="1">
    <source>
        <dbReference type="ARBA" id="ARBA00009986"/>
    </source>
</evidence>
<proteinExistence type="inferred from homology"/>
<dbReference type="InterPro" id="IPR016162">
    <property type="entry name" value="Ald_DH_N"/>
</dbReference>
<feature type="domain" description="Aldehyde dehydrogenase" evidence="4">
    <location>
        <begin position="3"/>
        <end position="450"/>
    </location>
</feature>
<dbReference type="SUPFAM" id="SSF53720">
    <property type="entry name" value="ALDH-like"/>
    <property type="match status" value="1"/>
</dbReference>
<comment type="caution">
    <text evidence="5">The sequence shown here is derived from an EMBL/GenBank/DDBJ whole genome shotgun (WGS) entry which is preliminary data.</text>
</comment>
<dbReference type="CDD" id="cd07100">
    <property type="entry name" value="ALDH_SSADH1_GabD1"/>
    <property type="match status" value="1"/>
</dbReference>
<name>A0A4R5M8E9_9BURK</name>
<dbReference type="AlphaFoldDB" id="A0A4R5M8E9"/>
<dbReference type="Pfam" id="PF00171">
    <property type="entry name" value="Aldedh"/>
    <property type="match status" value="1"/>
</dbReference>
<dbReference type="FunFam" id="3.40.605.10:FF:000012">
    <property type="entry name" value="NAD-dependent succinate-semialdehyde dehydrogenase"/>
    <property type="match status" value="1"/>
</dbReference>
<evidence type="ECO:0000313" key="6">
    <source>
        <dbReference type="Proteomes" id="UP000295722"/>
    </source>
</evidence>
<evidence type="ECO:0000259" key="4">
    <source>
        <dbReference type="Pfam" id="PF00171"/>
    </source>
</evidence>
<dbReference type="PANTHER" id="PTHR43217:SF2">
    <property type="entry name" value="SUCCINATE-SEMIALDEHYDE DEHYDROGENASE [NADP(+)]"/>
    <property type="match status" value="1"/>
</dbReference>
<dbReference type="Gene3D" id="3.40.605.10">
    <property type="entry name" value="Aldehyde Dehydrogenase, Chain A, domain 1"/>
    <property type="match status" value="1"/>
</dbReference>